<name>A0AA40DU17_9PEZI</name>
<reference evidence="7" key="1">
    <citation type="submission" date="2023-06" db="EMBL/GenBank/DDBJ databases">
        <title>Genome-scale phylogeny and comparative genomics of the fungal order Sordariales.</title>
        <authorList>
            <consortium name="Lawrence Berkeley National Laboratory"/>
            <person name="Hensen N."/>
            <person name="Bonometti L."/>
            <person name="Westerberg I."/>
            <person name="Brannstrom I.O."/>
            <person name="Guillou S."/>
            <person name="Cros-Aarteil S."/>
            <person name="Calhoun S."/>
            <person name="Haridas S."/>
            <person name="Kuo A."/>
            <person name="Mondo S."/>
            <person name="Pangilinan J."/>
            <person name="Riley R."/>
            <person name="Labutti K."/>
            <person name="Andreopoulos B."/>
            <person name="Lipzen A."/>
            <person name="Chen C."/>
            <person name="Yanf M."/>
            <person name="Daum C."/>
            <person name="Ng V."/>
            <person name="Clum A."/>
            <person name="Steindorff A."/>
            <person name="Ohm R."/>
            <person name="Martin F."/>
            <person name="Silar P."/>
            <person name="Natvig D."/>
            <person name="Lalanne C."/>
            <person name="Gautier V."/>
            <person name="Ament-Velasquez S.L."/>
            <person name="Kruys A."/>
            <person name="Hutchinson M.I."/>
            <person name="Powell A.J."/>
            <person name="Barry K."/>
            <person name="Miller A.N."/>
            <person name="Grigoriev I.V."/>
            <person name="Debuchy R."/>
            <person name="Gladieux P."/>
            <person name="Thoren M.H."/>
            <person name="Johannesson H."/>
        </authorList>
    </citation>
    <scope>NUCLEOTIDE SEQUENCE</scope>
    <source>
        <strain evidence="7">SMH4607-1</strain>
    </source>
</reference>
<evidence type="ECO:0000256" key="2">
    <source>
        <dbReference type="ARBA" id="ARBA00005942"/>
    </source>
</evidence>
<comment type="similarity">
    <text evidence="2">Belongs to the Mediator complex subunit 22 family.</text>
</comment>
<evidence type="ECO:0000313" key="7">
    <source>
        <dbReference type="EMBL" id="KAK0711843.1"/>
    </source>
</evidence>
<sequence length="170" mass="17835">MDRDQNASENLFDRENKLIAEILSGFRGLIKHGADRVSSTASTGQAAYNSMAIEILMNGLTKSTEDLLGLTRQLRELWVVGPLKKPGEGDDAVQLGVQQDATAFFSLMNEMRREERSAAAQETGGCMTYREGPMEGVPMPKGPEAVAGPAAQGSGAGAARPGGPGGVGRG</sequence>
<evidence type="ECO:0000256" key="6">
    <source>
        <dbReference type="SAM" id="MobiDB-lite"/>
    </source>
</evidence>
<evidence type="ECO:0000256" key="1">
    <source>
        <dbReference type="ARBA" id="ARBA00004123"/>
    </source>
</evidence>
<dbReference type="InterPro" id="IPR009332">
    <property type="entry name" value="Med22"/>
</dbReference>
<proteinExistence type="inferred from homology"/>
<organism evidence="7 8">
    <name type="scientific">Lasiosphaeris hirsuta</name>
    <dbReference type="NCBI Taxonomy" id="260670"/>
    <lineage>
        <taxon>Eukaryota</taxon>
        <taxon>Fungi</taxon>
        <taxon>Dikarya</taxon>
        <taxon>Ascomycota</taxon>
        <taxon>Pezizomycotina</taxon>
        <taxon>Sordariomycetes</taxon>
        <taxon>Sordariomycetidae</taxon>
        <taxon>Sordariales</taxon>
        <taxon>Lasiosphaeriaceae</taxon>
        <taxon>Lasiosphaeris</taxon>
    </lineage>
</organism>
<comment type="subcellular location">
    <subcellularLocation>
        <location evidence="1">Nucleus</location>
    </subcellularLocation>
</comment>
<gene>
    <name evidence="7" type="ORF">B0H67DRAFT_586405</name>
</gene>
<evidence type="ECO:0000256" key="3">
    <source>
        <dbReference type="ARBA" id="ARBA00023015"/>
    </source>
</evidence>
<keyword evidence="5" id="KW-0539">Nucleus</keyword>
<accession>A0AA40DU17</accession>
<protein>
    <submittedName>
        <fullName evidence="7">Uncharacterized protein</fullName>
    </submittedName>
</protein>
<dbReference type="AlphaFoldDB" id="A0AA40DU17"/>
<dbReference type="GO" id="GO:0003712">
    <property type="term" value="F:transcription coregulator activity"/>
    <property type="evidence" value="ECO:0007669"/>
    <property type="project" value="InterPro"/>
</dbReference>
<feature type="compositionally biased region" description="Gly residues" evidence="6">
    <location>
        <begin position="154"/>
        <end position="170"/>
    </location>
</feature>
<dbReference type="Pfam" id="PF06179">
    <property type="entry name" value="Med22"/>
    <property type="match status" value="1"/>
</dbReference>
<dbReference type="Gene3D" id="6.10.280.160">
    <property type="entry name" value="Mediator of RNA polymerase II transcription subunit 22"/>
    <property type="match status" value="1"/>
</dbReference>
<keyword evidence="4" id="KW-0804">Transcription</keyword>
<evidence type="ECO:0000313" key="8">
    <source>
        <dbReference type="Proteomes" id="UP001172102"/>
    </source>
</evidence>
<dbReference type="Proteomes" id="UP001172102">
    <property type="component" value="Unassembled WGS sequence"/>
</dbReference>
<comment type="caution">
    <text evidence="7">The sequence shown here is derived from an EMBL/GenBank/DDBJ whole genome shotgun (WGS) entry which is preliminary data.</text>
</comment>
<keyword evidence="3" id="KW-0805">Transcription regulation</keyword>
<dbReference type="EMBL" id="JAUKUA010000005">
    <property type="protein sequence ID" value="KAK0711843.1"/>
    <property type="molecule type" value="Genomic_DNA"/>
</dbReference>
<dbReference type="GO" id="GO:0016592">
    <property type="term" value="C:mediator complex"/>
    <property type="evidence" value="ECO:0007669"/>
    <property type="project" value="InterPro"/>
</dbReference>
<feature type="region of interest" description="Disordered" evidence="6">
    <location>
        <begin position="127"/>
        <end position="170"/>
    </location>
</feature>
<dbReference type="GO" id="GO:0006357">
    <property type="term" value="P:regulation of transcription by RNA polymerase II"/>
    <property type="evidence" value="ECO:0007669"/>
    <property type="project" value="InterPro"/>
</dbReference>
<keyword evidence="8" id="KW-1185">Reference proteome</keyword>
<evidence type="ECO:0000256" key="5">
    <source>
        <dbReference type="ARBA" id="ARBA00023242"/>
    </source>
</evidence>
<evidence type="ECO:0000256" key="4">
    <source>
        <dbReference type="ARBA" id="ARBA00023163"/>
    </source>
</evidence>